<keyword evidence="2" id="KW-1185">Reference proteome</keyword>
<proteinExistence type="predicted"/>
<comment type="caution">
    <text evidence="1">The sequence shown here is derived from an EMBL/GenBank/DDBJ whole genome shotgun (WGS) entry which is preliminary data.</text>
</comment>
<accession>A0ABQ9WLT1</accession>
<evidence type="ECO:0000313" key="2">
    <source>
        <dbReference type="Proteomes" id="UP001281761"/>
    </source>
</evidence>
<name>A0ABQ9WLT1_9EUKA</name>
<evidence type="ECO:0000313" key="1">
    <source>
        <dbReference type="EMBL" id="KAK2940426.1"/>
    </source>
</evidence>
<sequence length="148" mass="17585">MNKPAECLEKRPKLNPNNCSSSFRKNNIRREQPVPIQSTSKAAACGGFVREEGWVWRVGATERSASKNQNELRADRVGVQQFRQLRLFVSIQRQHKLKQLQCTHRTQAFLHNSLLHQLRKRLRNTKRRVLLDRRSETDQRRLQFRQEQ</sequence>
<reference evidence="1 2" key="1">
    <citation type="journal article" date="2022" name="bioRxiv">
        <title>Genomics of Preaxostyla Flagellates Illuminates Evolutionary Transitions and the Path Towards Mitochondrial Loss.</title>
        <authorList>
            <person name="Novak L.V.F."/>
            <person name="Treitli S.C."/>
            <person name="Pyrih J."/>
            <person name="Halakuc P."/>
            <person name="Pipaliya S.V."/>
            <person name="Vacek V."/>
            <person name="Brzon O."/>
            <person name="Soukal P."/>
            <person name="Eme L."/>
            <person name="Dacks J.B."/>
            <person name="Karnkowska A."/>
            <person name="Elias M."/>
            <person name="Hampl V."/>
        </authorList>
    </citation>
    <scope>NUCLEOTIDE SEQUENCE [LARGE SCALE GENOMIC DNA]</scope>
    <source>
        <strain evidence="1">NAU3</strain>
        <tissue evidence="1">Gut</tissue>
    </source>
</reference>
<dbReference type="Proteomes" id="UP001281761">
    <property type="component" value="Unassembled WGS sequence"/>
</dbReference>
<dbReference type="EMBL" id="JARBJD010000675">
    <property type="protein sequence ID" value="KAK2940426.1"/>
    <property type="molecule type" value="Genomic_DNA"/>
</dbReference>
<organism evidence="1 2">
    <name type="scientific">Blattamonas nauphoetae</name>
    <dbReference type="NCBI Taxonomy" id="2049346"/>
    <lineage>
        <taxon>Eukaryota</taxon>
        <taxon>Metamonada</taxon>
        <taxon>Preaxostyla</taxon>
        <taxon>Oxymonadida</taxon>
        <taxon>Blattamonas</taxon>
    </lineage>
</organism>
<gene>
    <name evidence="1" type="ORF">BLNAU_24668</name>
</gene>
<protein>
    <submittedName>
        <fullName evidence="1">Uncharacterized protein</fullName>
    </submittedName>
</protein>